<gene>
    <name evidence="1" type="ORF">LF41_3067</name>
</gene>
<accession>A0A0A2WM98</accession>
<organism evidence="1 2">
    <name type="scientific">Lysobacter dokdonensis DS-58</name>
    <dbReference type="NCBI Taxonomy" id="1300345"/>
    <lineage>
        <taxon>Bacteria</taxon>
        <taxon>Pseudomonadati</taxon>
        <taxon>Pseudomonadota</taxon>
        <taxon>Gammaproteobacteria</taxon>
        <taxon>Lysobacterales</taxon>
        <taxon>Lysobacteraceae</taxon>
        <taxon>Noviluteimonas</taxon>
    </lineage>
</organism>
<comment type="caution">
    <text evidence="1">The sequence shown here is derived from an EMBL/GenBank/DDBJ whole genome shotgun (WGS) entry which is preliminary data.</text>
</comment>
<proteinExistence type="predicted"/>
<evidence type="ECO:0000313" key="2">
    <source>
        <dbReference type="Proteomes" id="UP000030518"/>
    </source>
</evidence>
<keyword evidence="2" id="KW-1185">Reference proteome</keyword>
<dbReference type="AlphaFoldDB" id="A0A0A2WM98"/>
<name>A0A0A2WM98_9GAMM</name>
<reference evidence="1 2" key="1">
    <citation type="submission" date="2014-09" db="EMBL/GenBank/DDBJ databases">
        <title>Genome sequences of Lysobacter dokdonensis DS-58.</title>
        <authorList>
            <person name="Kim J.F."/>
            <person name="Kwak M.-J."/>
        </authorList>
    </citation>
    <scope>NUCLEOTIDE SEQUENCE [LARGE SCALE GENOMIC DNA]</scope>
    <source>
        <strain evidence="1 2">DS-58</strain>
    </source>
</reference>
<dbReference type="EMBL" id="JRKJ01000008">
    <property type="protein sequence ID" value="KGQ19415.1"/>
    <property type="molecule type" value="Genomic_DNA"/>
</dbReference>
<evidence type="ECO:0000313" key="1">
    <source>
        <dbReference type="EMBL" id="KGQ19415.1"/>
    </source>
</evidence>
<dbReference type="STRING" id="1300345.LF41_3067"/>
<sequence length="40" mass="4448">MFVKQDNGPPAFAHRVGGFAKLMFIGEMHGHSQPRQGRLP</sequence>
<protein>
    <submittedName>
        <fullName evidence="1">Uncharacterized protein</fullName>
    </submittedName>
</protein>
<dbReference type="Proteomes" id="UP000030518">
    <property type="component" value="Unassembled WGS sequence"/>
</dbReference>